<organism evidence="3 4">
    <name type="scientific">Candidatus Magasanikbacteria bacterium GW2011_GWA2_42_32</name>
    <dbReference type="NCBI Taxonomy" id="1619039"/>
    <lineage>
        <taxon>Bacteria</taxon>
        <taxon>Candidatus Magasanikiibacteriota</taxon>
    </lineage>
</organism>
<keyword evidence="1" id="KW-0175">Coiled coil</keyword>
<gene>
    <name evidence="3" type="ORF">UV20_C0028G0006</name>
</gene>
<evidence type="ECO:0000256" key="2">
    <source>
        <dbReference type="SAM" id="Phobius"/>
    </source>
</evidence>
<protein>
    <submittedName>
        <fullName evidence="3">Uncharacterized protein</fullName>
    </submittedName>
</protein>
<dbReference type="Proteomes" id="UP000034837">
    <property type="component" value="Unassembled WGS sequence"/>
</dbReference>
<dbReference type="AlphaFoldDB" id="A0A0G1CZC2"/>
<comment type="caution">
    <text evidence="3">The sequence shown here is derived from an EMBL/GenBank/DDBJ whole genome shotgun (WGS) entry which is preliminary data.</text>
</comment>
<keyword evidence="2" id="KW-0472">Membrane</keyword>
<feature type="coiled-coil region" evidence="1">
    <location>
        <begin position="75"/>
        <end position="109"/>
    </location>
</feature>
<name>A0A0G1CZC2_9BACT</name>
<sequence length="109" mass="12457">MEKKEATNDFTPIAQPDAGGLTYTNKDIDEKFNAVNVLLFGVVIILLVMVATLLIDSFHINSVTYKEYSERTALVENTQKINETLLKKIQDLSEQNKQDRETIRQLLKK</sequence>
<evidence type="ECO:0000256" key="1">
    <source>
        <dbReference type="SAM" id="Coils"/>
    </source>
</evidence>
<keyword evidence="2" id="KW-0812">Transmembrane</keyword>
<proteinExistence type="predicted"/>
<reference evidence="3 4" key="1">
    <citation type="journal article" date="2015" name="Nature">
        <title>rRNA introns, odd ribosomes, and small enigmatic genomes across a large radiation of phyla.</title>
        <authorList>
            <person name="Brown C.T."/>
            <person name="Hug L.A."/>
            <person name="Thomas B.C."/>
            <person name="Sharon I."/>
            <person name="Castelle C.J."/>
            <person name="Singh A."/>
            <person name="Wilkins M.J."/>
            <person name="Williams K.H."/>
            <person name="Banfield J.F."/>
        </authorList>
    </citation>
    <scope>NUCLEOTIDE SEQUENCE [LARGE SCALE GENOMIC DNA]</scope>
</reference>
<feature type="transmembrane region" description="Helical" evidence="2">
    <location>
        <begin position="34"/>
        <end position="55"/>
    </location>
</feature>
<evidence type="ECO:0000313" key="3">
    <source>
        <dbReference type="EMBL" id="KKS54983.1"/>
    </source>
</evidence>
<keyword evidence="2" id="KW-1133">Transmembrane helix</keyword>
<accession>A0A0G1CZC2</accession>
<dbReference type="EMBL" id="LCDO01000028">
    <property type="protein sequence ID" value="KKS54983.1"/>
    <property type="molecule type" value="Genomic_DNA"/>
</dbReference>
<evidence type="ECO:0000313" key="4">
    <source>
        <dbReference type="Proteomes" id="UP000034837"/>
    </source>
</evidence>